<protein>
    <submittedName>
        <fullName evidence="2">Uncharacterized protein</fullName>
    </submittedName>
</protein>
<evidence type="ECO:0000256" key="1">
    <source>
        <dbReference type="SAM" id="Phobius"/>
    </source>
</evidence>
<feature type="transmembrane region" description="Helical" evidence="1">
    <location>
        <begin position="20"/>
        <end position="40"/>
    </location>
</feature>
<evidence type="ECO:0000313" key="3">
    <source>
        <dbReference type="Proteomes" id="UP000460435"/>
    </source>
</evidence>
<accession>A0A7K3M7D2</accession>
<comment type="caution">
    <text evidence="2">The sequence shown here is derived from an EMBL/GenBank/DDBJ whole genome shotgun (WGS) entry which is preliminary data.</text>
</comment>
<dbReference type="AlphaFoldDB" id="A0A7K3M7D2"/>
<keyword evidence="1" id="KW-0472">Membrane</keyword>
<dbReference type="InterPro" id="IPR043857">
    <property type="entry name" value="DUF5819"/>
</dbReference>
<dbReference type="Proteomes" id="UP000460435">
    <property type="component" value="Unassembled WGS sequence"/>
</dbReference>
<dbReference type="EMBL" id="WLZY01000006">
    <property type="protein sequence ID" value="NDL59090.1"/>
    <property type="molecule type" value="Genomic_DNA"/>
</dbReference>
<proteinExistence type="predicted"/>
<evidence type="ECO:0000313" key="2">
    <source>
        <dbReference type="EMBL" id="NDL59090.1"/>
    </source>
</evidence>
<keyword evidence="3" id="KW-1185">Reference proteome</keyword>
<dbReference type="RefSeq" id="WP_162451768.1">
    <property type="nucleotide sequence ID" value="NZ_WLZY01000006.1"/>
</dbReference>
<keyword evidence="1" id="KW-1133">Transmembrane helix</keyword>
<keyword evidence="1" id="KW-0812">Transmembrane</keyword>
<gene>
    <name evidence="2" type="ORF">F7O44_18645</name>
</gene>
<name>A0A7K3M7D2_9ACTN</name>
<dbReference type="Pfam" id="PF19136">
    <property type="entry name" value="DUF5819"/>
    <property type="match status" value="1"/>
</dbReference>
<sequence length="264" mass="30225">MSDKQDEQRSDYVPPIARGIAFFLVGLLGIHFAATFLWNAPDNPIKDSVRDEMRSYIQPFFQQNWSLFAPNPVSSEGEVLLRARTEDPVTGDVRTTEWISPTELEWSVVRDNPAPSRVSRLSSNLHRRLNTAWNRLNDEQKDIVADDYDDMTVWSPLADDLIEAQGGETSSRVANLVRADRVLTGYATQVARAMWGENIVAVQFQLQRTPVPRWEDRMEPEPDNPDRTYRHFGWRPVLVNDGQDDDAFARTLLRLRDQVRGVAS</sequence>
<organism evidence="2 3">
    <name type="scientific">Phytoactinopolyspora mesophila</name>
    <dbReference type="NCBI Taxonomy" id="2650750"/>
    <lineage>
        <taxon>Bacteria</taxon>
        <taxon>Bacillati</taxon>
        <taxon>Actinomycetota</taxon>
        <taxon>Actinomycetes</taxon>
        <taxon>Jiangellales</taxon>
        <taxon>Jiangellaceae</taxon>
        <taxon>Phytoactinopolyspora</taxon>
    </lineage>
</organism>
<reference evidence="2 3" key="1">
    <citation type="submission" date="2019-11" db="EMBL/GenBank/DDBJ databases">
        <authorList>
            <person name="Li X.-J."/>
            <person name="Feng X.-M."/>
        </authorList>
    </citation>
    <scope>NUCLEOTIDE SEQUENCE [LARGE SCALE GENOMIC DNA]</scope>
    <source>
        <strain evidence="2 3">XMNu-373</strain>
    </source>
</reference>